<keyword evidence="4" id="KW-0255">Endonuclease</keyword>
<dbReference type="EMBL" id="CVLB01000001">
    <property type="protein sequence ID" value="CRF32569.1"/>
    <property type="molecule type" value="Genomic_DNA"/>
</dbReference>
<dbReference type="InterPro" id="IPR009614">
    <property type="entry name" value="YoeB_toxin"/>
</dbReference>
<proteinExistence type="inferred from homology"/>
<organism evidence="7 8">
    <name type="scientific">Brachyspira suanatina</name>
    <dbReference type="NCBI Taxonomy" id="381802"/>
    <lineage>
        <taxon>Bacteria</taxon>
        <taxon>Pseudomonadati</taxon>
        <taxon>Spirochaetota</taxon>
        <taxon>Spirochaetia</taxon>
        <taxon>Brachyspirales</taxon>
        <taxon>Brachyspiraceae</taxon>
        <taxon>Brachyspira</taxon>
    </lineage>
</organism>
<dbReference type="PANTHER" id="PTHR38039:SF1">
    <property type="entry name" value="TOXIN YOEB"/>
    <property type="match status" value="1"/>
</dbReference>
<evidence type="ECO:0000256" key="4">
    <source>
        <dbReference type="ARBA" id="ARBA00022759"/>
    </source>
</evidence>
<dbReference type="RefSeq" id="WP_048594020.1">
    <property type="nucleotide sequence ID" value="NZ_CVLB01000001.1"/>
</dbReference>
<comment type="similarity">
    <text evidence="1">Belongs to the YoeB family.</text>
</comment>
<reference evidence="8" key="1">
    <citation type="submission" date="2015-04" db="EMBL/GenBank/DDBJ databases">
        <authorList>
            <person name="Mushtaq Mamoona"/>
        </authorList>
    </citation>
    <scope>NUCLEOTIDE SEQUENCE [LARGE SCALE GENOMIC DNA]</scope>
    <source>
        <strain evidence="8">AN4859/03</strain>
    </source>
</reference>
<dbReference type="GO" id="GO:0016787">
    <property type="term" value="F:hydrolase activity"/>
    <property type="evidence" value="ECO:0007669"/>
    <property type="project" value="UniProtKB-KW"/>
</dbReference>
<accession>A0A0G4K5H4</accession>
<dbReference type="Proteomes" id="UP000043763">
    <property type="component" value="Unassembled WGS sequence"/>
</dbReference>
<dbReference type="GO" id="GO:0006401">
    <property type="term" value="P:RNA catabolic process"/>
    <property type="evidence" value="ECO:0007669"/>
    <property type="project" value="InterPro"/>
</dbReference>
<name>A0A0G4K5H4_9SPIR</name>
<keyword evidence="3" id="KW-0540">Nuclease</keyword>
<dbReference type="InterPro" id="IPR035093">
    <property type="entry name" value="RelE/ParE_toxin_dom_sf"/>
</dbReference>
<protein>
    <recommendedName>
        <fullName evidence="6">Putative mRNA interferase YoeB</fullName>
    </recommendedName>
</protein>
<dbReference type="GO" id="GO:0045892">
    <property type="term" value="P:negative regulation of DNA-templated transcription"/>
    <property type="evidence" value="ECO:0007669"/>
    <property type="project" value="TreeGrafter"/>
</dbReference>
<evidence type="ECO:0000256" key="5">
    <source>
        <dbReference type="ARBA" id="ARBA00022801"/>
    </source>
</evidence>
<dbReference type="SUPFAM" id="SSF143011">
    <property type="entry name" value="RelE-like"/>
    <property type="match status" value="1"/>
</dbReference>
<sequence>MNKIFYDKAWEDYLYFQKNDKKILQKINDLIKDIERNGLLIGIGKPERLKGELNGLYSRRINHEHRLVYYIEDNNLFIVGCKTHYKNN</sequence>
<keyword evidence="2" id="KW-1277">Toxin-antitoxin system</keyword>
<dbReference type="GO" id="GO:0004519">
    <property type="term" value="F:endonuclease activity"/>
    <property type="evidence" value="ECO:0007669"/>
    <property type="project" value="UniProtKB-KW"/>
</dbReference>
<evidence type="ECO:0000256" key="2">
    <source>
        <dbReference type="ARBA" id="ARBA00022649"/>
    </source>
</evidence>
<keyword evidence="8" id="KW-1185">Reference proteome</keyword>
<dbReference type="PANTHER" id="PTHR38039">
    <property type="entry name" value="TOXIN YOEB"/>
    <property type="match status" value="1"/>
</dbReference>
<evidence type="ECO:0000256" key="3">
    <source>
        <dbReference type="ARBA" id="ARBA00022722"/>
    </source>
</evidence>
<dbReference type="Gene3D" id="3.30.2310.20">
    <property type="entry name" value="RelE-like"/>
    <property type="match status" value="1"/>
</dbReference>
<evidence type="ECO:0000256" key="6">
    <source>
        <dbReference type="ARBA" id="ARBA00030388"/>
    </source>
</evidence>
<evidence type="ECO:0000313" key="8">
    <source>
        <dbReference type="Proteomes" id="UP000043763"/>
    </source>
</evidence>
<evidence type="ECO:0000256" key="1">
    <source>
        <dbReference type="ARBA" id="ARBA00008172"/>
    </source>
</evidence>
<dbReference type="NCBIfam" id="TIGR02116">
    <property type="entry name" value="toxin_Txe_YoeB"/>
    <property type="match status" value="1"/>
</dbReference>
<dbReference type="AlphaFoldDB" id="A0A0G4K5H4"/>
<evidence type="ECO:0000313" key="7">
    <source>
        <dbReference type="EMBL" id="CRF32569.1"/>
    </source>
</evidence>
<dbReference type="Pfam" id="PF06769">
    <property type="entry name" value="YoeB_toxin"/>
    <property type="match status" value="1"/>
</dbReference>
<keyword evidence="5" id="KW-0378">Hydrolase</keyword>
<dbReference type="OrthoDB" id="9801102at2"/>
<gene>
    <name evidence="7" type="ORF">BRSU_0877</name>
</gene>